<feature type="compositionally biased region" description="Basic residues" evidence="4">
    <location>
        <begin position="114"/>
        <end position="125"/>
    </location>
</feature>
<evidence type="ECO:0000313" key="6">
    <source>
        <dbReference type="EMBL" id="KAJ9149850.1"/>
    </source>
</evidence>
<dbReference type="FunFam" id="1.10.10.60:FF:000137">
    <property type="entry name" value="MYB DNA binding protein"/>
    <property type="match status" value="1"/>
</dbReference>
<evidence type="ECO:0000313" key="7">
    <source>
        <dbReference type="Proteomes" id="UP001174694"/>
    </source>
</evidence>
<feature type="domain" description="HTH myb-type" evidence="5">
    <location>
        <begin position="583"/>
        <end position="635"/>
    </location>
</feature>
<dbReference type="PANTHER" id="PTHR47807">
    <property type="entry name" value="PROTEIN TBF1"/>
    <property type="match status" value="1"/>
</dbReference>
<dbReference type="InterPro" id="IPR017930">
    <property type="entry name" value="Myb_dom"/>
</dbReference>
<evidence type="ECO:0000256" key="1">
    <source>
        <dbReference type="ARBA" id="ARBA00023125"/>
    </source>
</evidence>
<dbReference type="PANTHER" id="PTHR47807:SF1">
    <property type="entry name" value="PROTEIN TBF1"/>
    <property type="match status" value="1"/>
</dbReference>
<dbReference type="InterPro" id="IPR013867">
    <property type="entry name" value="Telomere_rpt-bd_fac_dimer_dom"/>
</dbReference>
<evidence type="ECO:0000256" key="2">
    <source>
        <dbReference type="ARBA" id="ARBA00023242"/>
    </source>
</evidence>
<feature type="compositionally biased region" description="Polar residues" evidence="4">
    <location>
        <begin position="422"/>
        <end position="434"/>
    </location>
</feature>
<proteinExistence type="predicted"/>
<feature type="compositionally biased region" description="Pro residues" evidence="4">
    <location>
        <begin position="95"/>
        <end position="113"/>
    </location>
</feature>
<dbReference type="Pfam" id="PF08558">
    <property type="entry name" value="TRF"/>
    <property type="match status" value="1"/>
</dbReference>
<organism evidence="6 7">
    <name type="scientific">Pleurostoma richardsiae</name>
    <dbReference type="NCBI Taxonomy" id="41990"/>
    <lineage>
        <taxon>Eukaryota</taxon>
        <taxon>Fungi</taxon>
        <taxon>Dikarya</taxon>
        <taxon>Ascomycota</taxon>
        <taxon>Pezizomycotina</taxon>
        <taxon>Sordariomycetes</taxon>
        <taxon>Sordariomycetidae</taxon>
        <taxon>Calosphaeriales</taxon>
        <taxon>Pleurostomataceae</taxon>
        <taxon>Pleurostoma</taxon>
    </lineage>
</organism>
<feature type="region of interest" description="Disordered" evidence="4">
    <location>
        <begin position="564"/>
        <end position="590"/>
    </location>
</feature>
<dbReference type="InterPro" id="IPR009057">
    <property type="entry name" value="Homeodomain-like_sf"/>
</dbReference>
<dbReference type="Proteomes" id="UP001174694">
    <property type="component" value="Unassembled WGS sequence"/>
</dbReference>
<accession>A0AA38RSQ3</accession>
<keyword evidence="3" id="KW-0131">Cell cycle</keyword>
<dbReference type="AlphaFoldDB" id="A0AA38RSQ3"/>
<dbReference type="GO" id="GO:0042803">
    <property type="term" value="F:protein homodimerization activity"/>
    <property type="evidence" value="ECO:0007669"/>
    <property type="project" value="InterPro"/>
</dbReference>
<keyword evidence="7" id="KW-1185">Reference proteome</keyword>
<evidence type="ECO:0000256" key="4">
    <source>
        <dbReference type="SAM" id="MobiDB-lite"/>
    </source>
</evidence>
<keyword evidence="1 6" id="KW-0238">DNA-binding</keyword>
<feature type="region of interest" description="Disordered" evidence="4">
    <location>
        <begin position="405"/>
        <end position="436"/>
    </location>
</feature>
<dbReference type="PROSITE" id="PS51294">
    <property type="entry name" value="HTH_MYB"/>
    <property type="match status" value="1"/>
</dbReference>
<dbReference type="InterPro" id="IPR052833">
    <property type="entry name" value="Telomeric_DNA-bd_trans-reg"/>
</dbReference>
<evidence type="ECO:0000259" key="5">
    <source>
        <dbReference type="PROSITE" id="PS51294"/>
    </source>
</evidence>
<dbReference type="CDD" id="cd11660">
    <property type="entry name" value="SANT_TRF"/>
    <property type="match status" value="1"/>
</dbReference>
<feature type="compositionally biased region" description="Basic and acidic residues" evidence="4">
    <location>
        <begin position="56"/>
        <end position="68"/>
    </location>
</feature>
<evidence type="ECO:0000256" key="3">
    <source>
        <dbReference type="ARBA" id="ARBA00023306"/>
    </source>
</evidence>
<dbReference type="GO" id="GO:0010833">
    <property type="term" value="P:telomere maintenance via telomere lengthening"/>
    <property type="evidence" value="ECO:0007669"/>
    <property type="project" value="TreeGrafter"/>
</dbReference>
<dbReference type="EMBL" id="JANBVO010000009">
    <property type="protein sequence ID" value="KAJ9149850.1"/>
    <property type="molecule type" value="Genomic_DNA"/>
</dbReference>
<feature type="region of interest" description="Disordered" evidence="4">
    <location>
        <begin position="90"/>
        <end position="126"/>
    </location>
</feature>
<sequence>MAEAVAAAPAPVPETLMSLGGDLATPRPGPPMEPLTLPQSPTLKRQRTPEPTDVASDDKRQKVSHDIDMSSFDIGDMLENALVSYDAQLKEPSAPAEPVPQPEPPATAAPPPPSRRRERPPPKKMRFMENPTYFVRAMGLPLLGSLAVQVLVAFSQQPRLEIEKEIKDSSSNIGKTFLSLRQTFSNVYRMFSDNNHLLHADDLDIKESEDRETLQIANLAHMCAQFFATGYSGPTMAESHDYFLSVVIPENGYITVEAARLFLGLKIQSFIAYAKVVDDKHETRAMLLEKFFPTDLEENLRQLRTEAQLTVSEDDFVGPHTKMRAYVRSVMDDPEKRKELEEKYPFDGFLNDLSAYLQSSLPAVIEYAESHGIEIPVSEDAISDDGEPENSAEFDAGSLAAALLGAASSSDSSTHTAKMESESNTNGNAQQPASAETMDLGKLLEETIKSQLPEQSQAGSATTAGGDTAESQGLASLLMQSLGTTYDGLPNMSAVSYPHQAAGMSNATGPTQMYGTYPAQYAGHQQYYMNNAGAQGTHSTTDYNGHLPPSQSLPTAVLYERARQVAAAKSTSHARREGLHSTRRPWTPEEERTLMIGLDKVQGPHWSQILSLYGPNGTENQILKDRTQVQLKDKARNLKLFFLKAGSEMPYYLSCVTGELKTRAPTQAARKAAEERARLNSEEEQARVQGIITLADGLQNTSRSATANSIVNGTTNSQAPTLSVQSRPATPGVAVAAPSVTSAPQPIAIAPQTSPVPLQPRPEHILASSLVVASQPETHVQTQVSEPVHAPRHETKASVALDVSNNPPADHSFDEVALLQALQQATES</sequence>
<dbReference type="SUPFAM" id="SSF46689">
    <property type="entry name" value="Homeodomain-like"/>
    <property type="match status" value="1"/>
</dbReference>
<keyword evidence="2" id="KW-0539">Nucleus</keyword>
<dbReference type="GO" id="GO:0003691">
    <property type="term" value="F:double-stranded telomeric DNA binding"/>
    <property type="evidence" value="ECO:0007669"/>
    <property type="project" value="TreeGrafter"/>
</dbReference>
<comment type="caution">
    <text evidence="6">The sequence shown here is derived from an EMBL/GenBank/DDBJ whole genome shotgun (WGS) entry which is preliminary data.</text>
</comment>
<dbReference type="Gene3D" id="1.10.10.60">
    <property type="entry name" value="Homeodomain-like"/>
    <property type="match status" value="1"/>
</dbReference>
<name>A0AA38RSQ3_9PEZI</name>
<protein>
    <submittedName>
        <fullName evidence="6">Myb DNA-binding protein</fullName>
    </submittedName>
</protein>
<reference evidence="6" key="1">
    <citation type="submission" date="2022-07" db="EMBL/GenBank/DDBJ databases">
        <title>Fungi with potential for degradation of polypropylene.</title>
        <authorList>
            <person name="Gostincar C."/>
        </authorList>
    </citation>
    <scope>NUCLEOTIDE SEQUENCE</scope>
    <source>
        <strain evidence="6">EXF-13308</strain>
    </source>
</reference>
<feature type="region of interest" description="Disordered" evidence="4">
    <location>
        <begin position="1"/>
        <end position="70"/>
    </location>
</feature>
<gene>
    <name evidence="6" type="ORF">NKR23_g4016</name>
</gene>
<feature type="compositionally biased region" description="Basic and acidic residues" evidence="4">
    <location>
        <begin position="574"/>
        <end position="590"/>
    </location>
</feature>